<dbReference type="InterPro" id="IPR005883">
    <property type="entry name" value="PilM"/>
</dbReference>
<reference evidence="2" key="1">
    <citation type="submission" date="2017-08" db="EMBL/GenBank/DDBJ databases">
        <title>A dynamic microbial community with high functional redundancy inhabits the cold, oxic subseafloor aquifer.</title>
        <authorList>
            <person name="Tully B.J."/>
            <person name="Wheat C.G."/>
            <person name="Glazer B.T."/>
            <person name="Huber J.A."/>
        </authorList>
    </citation>
    <scope>NUCLEOTIDE SEQUENCE [LARGE SCALE GENOMIC DNA]</scope>
</reference>
<dbReference type="Gene3D" id="3.30.420.40">
    <property type="match status" value="2"/>
</dbReference>
<dbReference type="EMBL" id="NVUL01000006">
    <property type="protein sequence ID" value="PCI81210.1"/>
    <property type="molecule type" value="Genomic_DNA"/>
</dbReference>
<dbReference type="AlphaFoldDB" id="A0A2A4XF54"/>
<dbReference type="PANTHER" id="PTHR32432:SF3">
    <property type="entry name" value="ETHANOLAMINE UTILIZATION PROTEIN EUTJ"/>
    <property type="match status" value="1"/>
</dbReference>
<dbReference type="PIRSF" id="PIRSF019169">
    <property type="entry name" value="PilM"/>
    <property type="match status" value="1"/>
</dbReference>
<sequence length="342" mass="36970">MLGVDISTTAVKILQLSPSGNSYKVDNYIIRPLPANSVVEKNIGDIDAVGDCIAQAVSILKPSLKDAAVAVAGSAVITKTIEMNASLSDSEMENQIVVEADQYIPYPLDEVSIDFERQKLSERSPDMVEVLLAACRRENVDARVTALELGGLTAKVVDIEAYAIERVYTLLAEQIGSEDEQTVAIIDIGSMMTTLNVILAGKTIYTREQMFGGNQLSEEVQRRFGLSAAEAENAMKRGGLPEEYEFEILAPFKEAVTQQVSQTLQFFFSSSHYNEVDHVLLAGGVAAIEGLADLVQESLSTPVRVANPFADLAIGSKINKTMLKNDAPSLLIACGLAMRGEY</sequence>
<dbReference type="Proteomes" id="UP000218767">
    <property type="component" value="Unassembled WGS sequence"/>
</dbReference>
<dbReference type="PANTHER" id="PTHR32432">
    <property type="entry name" value="CELL DIVISION PROTEIN FTSA-RELATED"/>
    <property type="match status" value="1"/>
</dbReference>
<gene>
    <name evidence="1" type="ORF">COB20_02100</name>
</gene>
<dbReference type="SUPFAM" id="SSF53067">
    <property type="entry name" value="Actin-like ATPase domain"/>
    <property type="match status" value="2"/>
</dbReference>
<name>A0A2A4XF54_9GAMM</name>
<evidence type="ECO:0000313" key="2">
    <source>
        <dbReference type="Proteomes" id="UP000218767"/>
    </source>
</evidence>
<dbReference type="NCBIfam" id="TIGR01175">
    <property type="entry name" value="pilM"/>
    <property type="match status" value="1"/>
</dbReference>
<proteinExistence type="predicted"/>
<protein>
    <submittedName>
        <fullName evidence="1">Pilus assembly protein PilM</fullName>
    </submittedName>
</protein>
<organism evidence="1 2">
    <name type="scientific">SAR86 cluster bacterium</name>
    <dbReference type="NCBI Taxonomy" id="2030880"/>
    <lineage>
        <taxon>Bacteria</taxon>
        <taxon>Pseudomonadati</taxon>
        <taxon>Pseudomonadota</taxon>
        <taxon>Gammaproteobacteria</taxon>
        <taxon>SAR86 cluster</taxon>
    </lineage>
</organism>
<dbReference type="InterPro" id="IPR050696">
    <property type="entry name" value="FtsA/MreB"/>
</dbReference>
<comment type="caution">
    <text evidence="1">The sequence shown here is derived from an EMBL/GenBank/DDBJ whole genome shotgun (WGS) entry which is preliminary data.</text>
</comment>
<evidence type="ECO:0000313" key="1">
    <source>
        <dbReference type="EMBL" id="PCI81210.1"/>
    </source>
</evidence>
<dbReference type="Pfam" id="PF11104">
    <property type="entry name" value="PilM_2"/>
    <property type="match status" value="1"/>
</dbReference>
<dbReference type="CDD" id="cd24049">
    <property type="entry name" value="ASKHA_NBD_PilM"/>
    <property type="match status" value="1"/>
</dbReference>
<dbReference type="InterPro" id="IPR043129">
    <property type="entry name" value="ATPase_NBD"/>
</dbReference>
<dbReference type="Gene3D" id="3.30.1490.300">
    <property type="match status" value="1"/>
</dbReference>
<accession>A0A2A4XF54</accession>